<protein>
    <submittedName>
        <fullName evidence="1">Uncharacterized protein</fullName>
    </submittedName>
</protein>
<sequence>MSSSLRSPANTPRQPMVRWVNGPCMYLTQVDVEPPGLGGSPGFNVTPCTLFPFVYSNQVLDINFDVVLPSNYTFPHTMMTYSSGDSTPHFPGYFNFPVSSQIRLLGGTHLVTNIGYNFKSYVEVIYTKYFGSATNIKVVRPGIVTKVQILNVRSLGTWLGITDTLGESLHYNGDSPSAPNSDYQLDAYPKFAVTYIFSEPLTISVDTNSGTRYFTLKSQLS</sequence>
<organism evidence="1">
    <name type="scientific">viral metagenome</name>
    <dbReference type="NCBI Taxonomy" id="1070528"/>
    <lineage>
        <taxon>unclassified sequences</taxon>
        <taxon>metagenomes</taxon>
        <taxon>organismal metagenomes</taxon>
    </lineage>
</organism>
<dbReference type="EMBL" id="MN740995">
    <property type="protein sequence ID" value="QHU22079.1"/>
    <property type="molecule type" value="Genomic_DNA"/>
</dbReference>
<evidence type="ECO:0000313" key="1">
    <source>
        <dbReference type="EMBL" id="QHU22079.1"/>
    </source>
</evidence>
<dbReference type="AlphaFoldDB" id="A0A6C0KWV9"/>
<accession>A0A6C0KWV9</accession>
<proteinExistence type="predicted"/>
<name>A0A6C0KWV9_9ZZZZ</name>
<reference evidence="1" key="1">
    <citation type="journal article" date="2020" name="Nature">
        <title>Giant virus diversity and host interactions through global metagenomics.</title>
        <authorList>
            <person name="Schulz F."/>
            <person name="Roux S."/>
            <person name="Paez-Espino D."/>
            <person name="Jungbluth S."/>
            <person name="Walsh D.A."/>
            <person name="Denef V.J."/>
            <person name="McMahon K.D."/>
            <person name="Konstantinidis K.T."/>
            <person name="Eloe-Fadrosh E.A."/>
            <person name="Kyrpides N.C."/>
            <person name="Woyke T."/>
        </authorList>
    </citation>
    <scope>NUCLEOTIDE SEQUENCE</scope>
    <source>
        <strain evidence="1">GVMAG-S-3300013286-35</strain>
    </source>
</reference>